<dbReference type="SUPFAM" id="SSF90123">
    <property type="entry name" value="ABC transporter transmembrane region"/>
    <property type="match status" value="2"/>
</dbReference>
<dbReference type="SMART" id="SM00382">
    <property type="entry name" value="AAA"/>
    <property type="match status" value="2"/>
</dbReference>
<keyword evidence="4" id="KW-0926">Vacuole</keyword>
<feature type="transmembrane region" description="Helical" evidence="12">
    <location>
        <begin position="99"/>
        <end position="118"/>
    </location>
</feature>
<feature type="transmembrane region" description="Helical" evidence="12">
    <location>
        <begin position="928"/>
        <end position="949"/>
    </location>
</feature>
<dbReference type="InterPro" id="IPR056227">
    <property type="entry name" value="TMD0_ABC"/>
</dbReference>
<dbReference type="GO" id="GO:0016887">
    <property type="term" value="F:ATP hydrolysis activity"/>
    <property type="evidence" value="ECO:0007669"/>
    <property type="project" value="InterPro"/>
</dbReference>
<evidence type="ECO:0000259" key="14">
    <source>
        <dbReference type="PROSITE" id="PS50929"/>
    </source>
</evidence>
<comment type="caution">
    <text evidence="15">The sequence shown here is derived from an EMBL/GenBank/DDBJ whole genome shotgun (WGS) entry which is preliminary data.</text>
</comment>
<dbReference type="Pfam" id="PF24357">
    <property type="entry name" value="TMD0_ABC"/>
    <property type="match status" value="1"/>
</dbReference>
<dbReference type="EMBL" id="CAJVPY010003141">
    <property type="protein sequence ID" value="CAG8582834.1"/>
    <property type="molecule type" value="Genomic_DNA"/>
</dbReference>
<dbReference type="FunFam" id="3.40.50.300:FF:000450">
    <property type="entry name" value="ABC transporter C family member 2"/>
    <property type="match status" value="1"/>
</dbReference>
<evidence type="ECO:0000256" key="3">
    <source>
        <dbReference type="ARBA" id="ARBA00022448"/>
    </source>
</evidence>
<feature type="domain" description="ABC transmembrane type-1" evidence="14">
    <location>
        <begin position="929"/>
        <end position="1174"/>
    </location>
</feature>
<dbReference type="Pfam" id="PF00005">
    <property type="entry name" value="ABC_tran"/>
    <property type="match status" value="2"/>
</dbReference>
<dbReference type="PANTHER" id="PTHR24223">
    <property type="entry name" value="ATP-BINDING CASSETTE SUB-FAMILY C"/>
    <property type="match status" value="1"/>
</dbReference>
<name>A0A9N9G7N3_9GLOM</name>
<feature type="transmembrane region" description="Helical" evidence="12">
    <location>
        <begin position="130"/>
        <end position="148"/>
    </location>
</feature>
<dbReference type="Gene3D" id="3.40.50.300">
    <property type="entry name" value="P-loop containing nucleotide triphosphate hydrolases"/>
    <property type="match status" value="2"/>
</dbReference>
<dbReference type="InterPro" id="IPR003439">
    <property type="entry name" value="ABC_transporter-like_ATP-bd"/>
</dbReference>
<keyword evidence="3" id="KW-0813">Transport</keyword>
<evidence type="ECO:0000256" key="4">
    <source>
        <dbReference type="ARBA" id="ARBA00022554"/>
    </source>
</evidence>
<dbReference type="InterPro" id="IPR017871">
    <property type="entry name" value="ABC_transporter-like_CS"/>
</dbReference>
<proteinExistence type="inferred from homology"/>
<feature type="transmembrane region" description="Helical" evidence="12">
    <location>
        <begin position="961"/>
        <end position="991"/>
    </location>
</feature>
<evidence type="ECO:0000313" key="16">
    <source>
        <dbReference type="Proteomes" id="UP000789405"/>
    </source>
</evidence>
<keyword evidence="7" id="KW-0547">Nucleotide-binding</keyword>
<evidence type="ECO:0000259" key="13">
    <source>
        <dbReference type="PROSITE" id="PS50893"/>
    </source>
</evidence>
<feature type="domain" description="ABC transporter" evidence="13">
    <location>
        <begin position="602"/>
        <end position="827"/>
    </location>
</feature>
<dbReference type="Gene3D" id="1.20.1560.10">
    <property type="entry name" value="ABC transporter type 1, transmembrane domain"/>
    <property type="match status" value="3"/>
</dbReference>
<gene>
    <name evidence="15" type="ORF">DERYTH_LOCUS6778</name>
</gene>
<feature type="transmembrane region" description="Helical" evidence="12">
    <location>
        <begin position="1047"/>
        <end position="1069"/>
    </location>
</feature>
<sequence>MPNEYLLCHDPDGWGPLRPNATDPDLALCFTEGIFIMPINILMLAFGFIEFYHLIKKSAVIPNNGLRNWHYLLERIALSLMVILSIVILILTLKDSEWRIADLFVISAIVNATAMATAYTNSHSGSSVLLLYWLFYIVIESLKLRTLTKRDYFDTTPLRFYIYLSSILLVLFVFVLELLPKPKGEYELIEEDDPKNSPEENANIFSRLTFYWMTPLMKLGHEKYLVLSDLWNLNSEDRSRKISQNFEAVWKNELKKKNPSLFKALVISFGGPFAFAAVFKATQDILNFVQPQLLKQLIIFVSRQSDEDKPPALWGYCIAGMMFLTALLQTIFLHQYFHLCAVTAMRARAGLVSIIYKKALRLSNSARQSSTIGEIVNHMSVDAQKIVDLTLYLHIAWSGPLQITLALYFLYQTMGGSAFAGVAVMILMLPLNAIFATLMRRLQKQQMKNKDDRIKYIALLNGIKVIKLYAWESAFLKRIFEVRNNRELATLTKLGYLASMQSFTWAATPFLVSFATFATYVLISNQPLTSEVVFVALALFNLLQFPLTVFPTVLASIVEASVSVSRVGKFLKADELNPNSINREQYISVEPKTGGKNGIELISVKNGTFKWSVKSPTSILNDINFSVKKGDLVAIVGKVGAGKSSLLSALLGEMEKISGDVTVRGYTAYAPQSAWIMNATLRDNITFGLPYDYKFYDEVIEACCLKADIEILPGGDLTEIGEKGINLSGGQKARISLARAVYARADIYLFDDPLSAVDAHVGKHIFDKVIGPTGLLRTKARVFVTNGIHFLSRTNSLIMIREGEIVEQGHFDDLMKEKKELYNLIMEYGQELPSEEIEEIQSPSTIETYENDEVNLDYTAEETARSPRERRVSVMSLQRRPSHLTPVINKPDTERGKDVLILNEDTIKGKVSWQVYVEYMKSCSLVSVLFYIFMMIVSQGAQISMNVFLKYWSSQNDNNHLFYLSIYCVIGLTYSLLTIGQTITLWVFCAIRAARILHEKMLNKVIRSPMSFFDTTPLGRILNRFSKDQYTIDEVLPRTFSGYFRTFFIVLATITVISFSTPPFIVVIVPLQTLGGVMTIRAYQQSQRFITENEVRLDENQKAYYPSVSCNRWLAVRLEFIGSLVIFSASFLSVISSVTTQDIDAGLVGLSLSYALSVTQALNWAVRQFCEIETNIVSVERIKEYIDLPSEAPPVIPDNRPPPAWPHNGLVEYKDYSTRYRPGLELVLKGVSFRIKPKEKIGIVGRTGAGKSSLTLSLFRLIESAGGSIFVDGMDISKIGLYDLRSRITIIPQDPILFEGTILFNLDPFETHDDVEIWQALQSSHLKDHIARLDDKLHAKVLEGGENFSQGQRQLLCLARALLRRSPIIVLDEATACVDVETDAKIQKTIRTEFNWATLLCIAHRLRTIIDYDRVLVLDQGKVAEFDTPYNLLQDKTSVFRHLCEESNEFEYLMDIASKKFRSLNENK</sequence>
<keyword evidence="5 12" id="KW-0812">Transmembrane</keyword>
<feature type="transmembrane region" description="Helical" evidence="12">
    <location>
        <begin position="261"/>
        <end position="279"/>
    </location>
</feature>
<keyword evidence="10 12" id="KW-1133">Transmembrane helix</keyword>
<dbReference type="PROSITE" id="PS50929">
    <property type="entry name" value="ABC_TM1F"/>
    <property type="match status" value="2"/>
</dbReference>
<dbReference type="GO" id="GO:0140359">
    <property type="term" value="F:ABC-type transporter activity"/>
    <property type="evidence" value="ECO:0007669"/>
    <property type="project" value="InterPro"/>
</dbReference>
<evidence type="ECO:0000256" key="9">
    <source>
        <dbReference type="ARBA" id="ARBA00022967"/>
    </source>
</evidence>
<dbReference type="Pfam" id="PF00664">
    <property type="entry name" value="ABC_membrane"/>
    <property type="match status" value="3"/>
</dbReference>
<keyword evidence="11 12" id="KW-0472">Membrane</keyword>
<dbReference type="OrthoDB" id="6500128at2759"/>
<evidence type="ECO:0000256" key="1">
    <source>
        <dbReference type="ARBA" id="ARBA00004128"/>
    </source>
</evidence>
<feature type="transmembrane region" description="Helical" evidence="12">
    <location>
        <begin position="313"/>
        <end position="337"/>
    </location>
</feature>
<dbReference type="GO" id="GO:0000329">
    <property type="term" value="C:fungal-type vacuole membrane"/>
    <property type="evidence" value="ECO:0007669"/>
    <property type="project" value="UniProtKB-ARBA"/>
</dbReference>
<dbReference type="PROSITE" id="PS00211">
    <property type="entry name" value="ABC_TRANSPORTER_1"/>
    <property type="match status" value="2"/>
</dbReference>
<dbReference type="FunFam" id="3.40.50.300:FF:000565">
    <property type="entry name" value="ABC bile acid transporter"/>
    <property type="match status" value="1"/>
</dbReference>
<evidence type="ECO:0000256" key="11">
    <source>
        <dbReference type="ARBA" id="ARBA00023136"/>
    </source>
</evidence>
<organism evidence="15 16">
    <name type="scientific">Dentiscutata erythropus</name>
    <dbReference type="NCBI Taxonomy" id="1348616"/>
    <lineage>
        <taxon>Eukaryota</taxon>
        <taxon>Fungi</taxon>
        <taxon>Fungi incertae sedis</taxon>
        <taxon>Mucoromycota</taxon>
        <taxon>Glomeromycotina</taxon>
        <taxon>Glomeromycetes</taxon>
        <taxon>Diversisporales</taxon>
        <taxon>Gigasporaceae</taxon>
        <taxon>Dentiscutata</taxon>
    </lineage>
</organism>
<feature type="domain" description="ABC transmembrane type-1" evidence="14">
    <location>
        <begin position="274"/>
        <end position="559"/>
    </location>
</feature>
<keyword evidence="16" id="KW-1185">Reference proteome</keyword>
<dbReference type="CDD" id="cd03244">
    <property type="entry name" value="ABCC_MRP_domain2"/>
    <property type="match status" value="1"/>
</dbReference>
<feature type="transmembrane region" description="Helical" evidence="12">
    <location>
        <begin position="389"/>
        <end position="411"/>
    </location>
</feature>
<dbReference type="InterPro" id="IPR011527">
    <property type="entry name" value="ABC1_TM_dom"/>
</dbReference>
<dbReference type="CDD" id="cd18603">
    <property type="entry name" value="ABC_6TM_MRP1_2_3_6_D2_like"/>
    <property type="match status" value="1"/>
</dbReference>
<feature type="transmembrane region" description="Helical" evidence="12">
    <location>
        <begin position="535"/>
        <end position="558"/>
    </location>
</feature>
<dbReference type="PANTHER" id="PTHR24223:SF443">
    <property type="entry name" value="MULTIDRUG-RESISTANCE LIKE PROTEIN 1, ISOFORM I"/>
    <property type="match status" value="1"/>
</dbReference>
<evidence type="ECO:0000256" key="10">
    <source>
        <dbReference type="ARBA" id="ARBA00022989"/>
    </source>
</evidence>
<dbReference type="Proteomes" id="UP000789405">
    <property type="component" value="Unassembled WGS sequence"/>
</dbReference>
<keyword evidence="8" id="KW-0067">ATP-binding</keyword>
<dbReference type="InterPro" id="IPR050173">
    <property type="entry name" value="ABC_transporter_C-like"/>
</dbReference>
<evidence type="ECO:0000256" key="8">
    <source>
        <dbReference type="ARBA" id="ARBA00022840"/>
    </source>
</evidence>
<accession>A0A9N9G7N3</accession>
<dbReference type="FunFam" id="1.20.1560.10:FF:000020">
    <property type="entry name" value="ABC metal ion transporter"/>
    <property type="match status" value="1"/>
</dbReference>
<evidence type="ECO:0000256" key="6">
    <source>
        <dbReference type="ARBA" id="ARBA00022737"/>
    </source>
</evidence>
<protein>
    <submittedName>
        <fullName evidence="15">22551_t:CDS:1</fullName>
    </submittedName>
</protein>
<reference evidence="15" key="1">
    <citation type="submission" date="2021-06" db="EMBL/GenBank/DDBJ databases">
        <authorList>
            <person name="Kallberg Y."/>
            <person name="Tangrot J."/>
            <person name="Rosling A."/>
        </authorList>
    </citation>
    <scope>NUCLEOTIDE SEQUENCE</scope>
    <source>
        <strain evidence="15">MA453B</strain>
    </source>
</reference>
<dbReference type="InterPro" id="IPR027417">
    <property type="entry name" value="P-loop_NTPase"/>
</dbReference>
<evidence type="ECO:0000313" key="15">
    <source>
        <dbReference type="EMBL" id="CAG8582834.1"/>
    </source>
</evidence>
<feature type="transmembrane region" description="Helical" evidence="12">
    <location>
        <begin position="76"/>
        <end position="93"/>
    </location>
</feature>
<evidence type="ECO:0000256" key="7">
    <source>
        <dbReference type="ARBA" id="ARBA00022741"/>
    </source>
</evidence>
<dbReference type="SUPFAM" id="SSF52540">
    <property type="entry name" value="P-loop containing nucleoside triphosphate hydrolases"/>
    <property type="match status" value="2"/>
</dbReference>
<dbReference type="GO" id="GO:0005524">
    <property type="term" value="F:ATP binding"/>
    <property type="evidence" value="ECO:0007669"/>
    <property type="project" value="UniProtKB-KW"/>
</dbReference>
<dbReference type="PROSITE" id="PS50893">
    <property type="entry name" value="ABC_TRANSPORTER_2"/>
    <property type="match status" value="2"/>
</dbReference>
<feature type="transmembrane region" description="Helical" evidence="12">
    <location>
        <begin position="503"/>
        <end position="523"/>
    </location>
</feature>
<dbReference type="CDD" id="cd03250">
    <property type="entry name" value="ABCC_MRP_domain1"/>
    <property type="match status" value="1"/>
</dbReference>
<feature type="transmembrane region" description="Helical" evidence="12">
    <location>
        <begin position="417"/>
        <end position="438"/>
    </location>
</feature>
<dbReference type="CDD" id="cd18595">
    <property type="entry name" value="ABC_6TM_MRP1_2_3_6_D1_like"/>
    <property type="match status" value="1"/>
</dbReference>
<comment type="subcellular location">
    <subcellularLocation>
        <location evidence="1">Vacuole membrane</location>
        <topology evidence="1">Multi-pass membrane protein</topology>
    </subcellularLocation>
</comment>
<feature type="transmembrane region" description="Helical" evidence="12">
    <location>
        <begin position="160"/>
        <end position="179"/>
    </location>
</feature>
<dbReference type="InterPro" id="IPR003593">
    <property type="entry name" value="AAA+_ATPase"/>
</dbReference>
<evidence type="ECO:0000256" key="2">
    <source>
        <dbReference type="ARBA" id="ARBA00009726"/>
    </source>
</evidence>
<keyword evidence="6" id="KW-0677">Repeat</keyword>
<evidence type="ECO:0000256" key="5">
    <source>
        <dbReference type="ARBA" id="ARBA00022692"/>
    </source>
</evidence>
<evidence type="ECO:0000256" key="12">
    <source>
        <dbReference type="SAM" id="Phobius"/>
    </source>
</evidence>
<dbReference type="InterPro" id="IPR036640">
    <property type="entry name" value="ABC1_TM_sf"/>
</dbReference>
<comment type="similarity">
    <text evidence="2">Belongs to the ABC transporter superfamily. ABCC family. Conjugate transporter (TC 3.A.1.208) subfamily.</text>
</comment>
<feature type="domain" description="ABC transporter" evidence="13">
    <location>
        <begin position="1211"/>
        <end position="1445"/>
    </location>
</feature>
<keyword evidence="9" id="KW-1278">Translocase</keyword>
<feature type="transmembrane region" description="Helical" evidence="12">
    <location>
        <begin position="34"/>
        <end position="55"/>
    </location>
</feature>